<evidence type="ECO:0000313" key="8">
    <source>
        <dbReference type="EMBL" id="KAK2168641.1"/>
    </source>
</evidence>
<keyword evidence="5" id="KW-0807">Transducer</keyword>
<evidence type="ECO:0000259" key="7">
    <source>
        <dbReference type="PROSITE" id="PS50262"/>
    </source>
</evidence>
<keyword evidence="4 6" id="KW-0472">Membrane</keyword>
<keyword evidence="3 6" id="KW-1133">Transmembrane helix</keyword>
<feature type="domain" description="G-protein coupled receptors family 1 profile" evidence="7">
    <location>
        <begin position="68"/>
        <end position="338"/>
    </location>
</feature>
<evidence type="ECO:0000256" key="6">
    <source>
        <dbReference type="SAM" id="Phobius"/>
    </source>
</evidence>
<evidence type="ECO:0000256" key="1">
    <source>
        <dbReference type="ARBA" id="ARBA00004370"/>
    </source>
</evidence>
<feature type="transmembrane region" description="Helical" evidence="6">
    <location>
        <begin position="48"/>
        <end position="71"/>
    </location>
</feature>
<keyword evidence="9" id="KW-1185">Reference proteome</keyword>
<feature type="transmembrane region" description="Helical" evidence="6">
    <location>
        <begin position="277"/>
        <end position="301"/>
    </location>
</feature>
<comment type="similarity">
    <text evidence="5">Belongs to the G-protein coupled receptor 1 family.</text>
</comment>
<protein>
    <recommendedName>
        <fullName evidence="7">G-protein coupled receptors family 1 profile domain-containing protein</fullName>
    </recommendedName>
</protein>
<name>A0AAD9NHN8_9ANNE</name>
<feature type="transmembrane region" description="Helical" evidence="6">
    <location>
        <begin position="182"/>
        <end position="201"/>
    </location>
</feature>
<dbReference type="PANTHER" id="PTHR46641:SF2">
    <property type="entry name" value="FMRFAMIDE RECEPTOR"/>
    <property type="match status" value="1"/>
</dbReference>
<feature type="transmembrane region" description="Helical" evidence="6">
    <location>
        <begin position="139"/>
        <end position="161"/>
    </location>
</feature>
<keyword evidence="2 5" id="KW-0812">Transmembrane</keyword>
<comment type="subcellular location">
    <subcellularLocation>
        <location evidence="1">Membrane</location>
    </subcellularLocation>
</comment>
<dbReference type="InterPro" id="IPR000276">
    <property type="entry name" value="GPCR_Rhodpsn"/>
</dbReference>
<dbReference type="GO" id="GO:0004930">
    <property type="term" value="F:G protein-coupled receptor activity"/>
    <property type="evidence" value="ECO:0007669"/>
    <property type="project" value="UniProtKB-KW"/>
</dbReference>
<keyword evidence="5" id="KW-0675">Receptor</keyword>
<accession>A0AAD9NHN8</accession>
<dbReference type="Gene3D" id="1.20.1070.10">
    <property type="entry name" value="Rhodopsin 7-helix transmembrane proteins"/>
    <property type="match status" value="1"/>
</dbReference>
<evidence type="ECO:0000256" key="4">
    <source>
        <dbReference type="ARBA" id="ARBA00023136"/>
    </source>
</evidence>
<sequence>MTCGNTSIGMENATVLNLSGTFQQYPDDVVFNASQYGERPQWHQVYKTLTFCVTSIAMPLVFTIGIAGNIANLFVFGKKSFRRGLNHIEKSALYGLIVLSASDLGFCLTGFPIGFLSIVEEKGIFGLISFAYRLYRGPILNIFLFTSTWLIVIISIERYLAVCHPFQARLAIRPRRSTLGHVTVMAVAILLNVPLFLTYTIRSVPCSGSCSCYYFEPTALVLRYTGFLHAHTIVWAIFGTFLPFVLLSFCNARILAVVGHADSLASDQNQSKTFSRVTITLVVMIFMYLMLVTPSMVLAFVRHYVGQLSDDQLVHFRFALTITNFCQSVKFSTNFLLYCVINKQFRETAASNVNCKTTTSRTMTPEFSNSSNKRYQIVGVHS</sequence>
<dbReference type="GO" id="GO:0016020">
    <property type="term" value="C:membrane"/>
    <property type="evidence" value="ECO:0007669"/>
    <property type="project" value="UniProtKB-SubCell"/>
</dbReference>
<dbReference type="InterPro" id="IPR017452">
    <property type="entry name" value="GPCR_Rhodpsn_7TM"/>
</dbReference>
<dbReference type="CDD" id="cd14978">
    <property type="entry name" value="7tmA_FMRFamide_R-like"/>
    <property type="match status" value="1"/>
</dbReference>
<evidence type="ECO:0000256" key="2">
    <source>
        <dbReference type="ARBA" id="ARBA00022692"/>
    </source>
</evidence>
<dbReference type="PROSITE" id="PS00237">
    <property type="entry name" value="G_PROTEIN_RECEP_F1_1"/>
    <property type="match status" value="1"/>
</dbReference>
<dbReference type="EMBL" id="JAODUP010000015">
    <property type="protein sequence ID" value="KAK2168641.1"/>
    <property type="molecule type" value="Genomic_DNA"/>
</dbReference>
<dbReference type="PRINTS" id="PR00237">
    <property type="entry name" value="GPCRRHODOPSN"/>
</dbReference>
<dbReference type="Proteomes" id="UP001208570">
    <property type="component" value="Unassembled WGS sequence"/>
</dbReference>
<feature type="transmembrane region" description="Helical" evidence="6">
    <location>
        <begin position="92"/>
        <end position="119"/>
    </location>
</feature>
<reference evidence="8" key="1">
    <citation type="journal article" date="2023" name="Mol. Biol. Evol.">
        <title>Third-Generation Sequencing Reveals the Adaptive Role of the Epigenome in Three Deep-Sea Polychaetes.</title>
        <authorList>
            <person name="Perez M."/>
            <person name="Aroh O."/>
            <person name="Sun Y."/>
            <person name="Lan Y."/>
            <person name="Juniper S.K."/>
            <person name="Young C.R."/>
            <person name="Angers B."/>
            <person name="Qian P.Y."/>
        </authorList>
    </citation>
    <scope>NUCLEOTIDE SEQUENCE</scope>
    <source>
        <strain evidence="8">P08H-3</strain>
    </source>
</reference>
<evidence type="ECO:0000313" key="9">
    <source>
        <dbReference type="Proteomes" id="UP001208570"/>
    </source>
</evidence>
<dbReference type="AlphaFoldDB" id="A0AAD9NHN8"/>
<dbReference type="SUPFAM" id="SSF81321">
    <property type="entry name" value="Family A G protein-coupled receptor-like"/>
    <property type="match status" value="1"/>
</dbReference>
<evidence type="ECO:0000256" key="3">
    <source>
        <dbReference type="ARBA" id="ARBA00022989"/>
    </source>
</evidence>
<dbReference type="PROSITE" id="PS50262">
    <property type="entry name" value="G_PROTEIN_RECEP_F1_2"/>
    <property type="match status" value="1"/>
</dbReference>
<dbReference type="Pfam" id="PF00001">
    <property type="entry name" value="7tm_1"/>
    <property type="match status" value="1"/>
</dbReference>
<proteinExistence type="inferred from homology"/>
<dbReference type="InterPro" id="IPR052954">
    <property type="entry name" value="GPCR-Ligand_Int"/>
</dbReference>
<comment type="caution">
    <text evidence="8">The sequence shown here is derived from an EMBL/GenBank/DDBJ whole genome shotgun (WGS) entry which is preliminary data.</text>
</comment>
<feature type="transmembrane region" description="Helical" evidence="6">
    <location>
        <begin position="233"/>
        <end position="256"/>
    </location>
</feature>
<keyword evidence="5" id="KW-0297">G-protein coupled receptor</keyword>
<dbReference type="PANTHER" id="PTHR46641">
    <property type="entry name" value="FMRFAMIDE RECEPTOR-RELATED"/>
    <property type="match status" value="1"/>
</dbReference>
<gene>
    <name evidence="8" type="ORF">LSH36_15g08015</name>
</gene>
<evidence type="ECO:0000256" key="5">
    <source>
        <dbReference type="RuleBase" id="RU000688"/>
    </source>
</evidence>
<organism evidence="8 9">
    <name type="scientific">Paralvinella palmiformis</name>
    <dbReference type="NCBI Taxonomy" id="53620"/>
    <lineage>
        <taxon>Eukaryota</taxon>
        <taxon>Metazoa</taxon>
        <taxon>Spiralia</taxon>
        <taxon>Lophotrochozoa</taxon>
        <taxon>Annelida</taxon>
        <taxon>Polychaeta</taxon>
        <taxon>Sedentaria</taxon>
        <taxon>Canalipalpata</taxon>
        <taxon>Terebellida</taxon>
        <taxon>Terebelliformia</taxon>
        <taxon>Alvinellidae</taxon>
        <taxon>Paralvinella</taxon>
    </lineage>
</organism>